<name>A0AAW0D4I9_9AGAR</name>
<sequence length="431" mass="49706">MQNGDKHLFSSTDSALRALERAGSPPKSIDISNPNTQCQTALDILAYLAHNNTTPWDEGTFFKSIVLKHWTSIGRWCRHFLEKFILAPEEPTTQQGLDFRDRILWALPSLFPSSYVSEDEHGHYARNFLRNSGRFLITPTVKVWLKLLDTCHPTTYKWTVFMLEIYFTRDPRLLQEFEDIIFDSKDRDVIGLSIRKMLQFASSCRFSLVDLGALLEFNMFMLLMTPYFHPSTILHDRFLSCGGVATLVRVLSAFLLGPTLTHFPDGSEGSIAGFKMVESCLNLLKECLDYPFSASEALQAGFLKAVVRAVEHYDHWKEKGSDYLGPALAEVLQRISRLLVHPPVCRRFKRSREKHVTADWEVLIESKYRYLWEVWDSCLYNLDTFNEIRNALKEPGLSLCDYDKLVVSKPRHGMPQVSSVLVMRRRHLLFL</sequence>
<dbReference type="EMBL" id="JAYKXP010000020">
    <property type="protein sequence ID" value="KAK7047466.1"/>
    <property type="molecule type" value="Genomic_DNA"/>
</dbReference>
<dbReference type="AlphaFoldDB" id="A0AAW0D4I9"/>
<protein>
    <submittedName>
        <fullName evidence="1">Uncharacterized protein</fullName>
    </submittedName>
</protein>
<gene>
    <name evidence="1" type="ORF">VNI00_006697</name>
</gene>
<organism evidence="1 2">
    <name type="scientific">Paramarasmius palmivorus</name>
    <dbReference type="NCBI Taxonomy" id="297713"/>
    <lineage>
        <taxon>Eukaryota</taxon>
        <taxon>Fungi</taxon>
        <taxon>Dikarya</taxon>
        <taxon>Basidiomycota</taxon>
        <taxon>Agaricomycotina</taxon>
        <taxon>Agaricomycetes</taxon>
        <taxon>Agaricomycetidae</taxon>
        <taxon>Agaricales</taxon>
        <taxon>Marasmiineae</taxon>
        <taxon>Marasmiaceae</taxon>
        <taxon>Paramarasmius</taxon>
    </lineage>
</organism>
<proteinExistence type="predicted"/>
<dbReference type="Proteomes" id="UP001383192">
    <property type="component" value="Unassembled WGS sequence"/>
</dbReference>
<evidence type="ECO:0000313" key="1">
    <source>
        <dbReference type="EMBL" id="KAK7047466.1"/>
    </source>
</evidence>
<accession>A0AAW0D4I9</accession>
<keyword evidence="2" id="KW-1185">Reference proteome</keyword>
<evidence type="ECO:0000313" key="2">
    <source>
        <dbReference type="Proteomes" id="UP001383192"/>
    </source>
</evidence>
<comment type="caution">
    <text evidence="1">The sequence shown here is derived from an EMBL/GenBank/DDBJ whole genome shotgun (WGS) entry which is preliminary data.</text>
</comment>
<reference evidence="1 2" key="1">
    <citation type="submission" date="2024-01" db="EMBL/GenBank/DDBJ databases">
        <title>A draft genome for a cacao thread blight-causing isolate of Paramarasmius palmivorus.</title>
        <authorList>
            <person name="Baruah I.K."/>
            <person name="Bukari Y."/>
            <person name="Amoako-Attah I."/>
            <person name="Meinhardt L.W."/>
            <person name="Bailey B.A."/>
            <person name="Cohen S.P."/>
        </authorList>
    </citation>
    <scope>NUCLEOTIDE SEQUENCE [LARGE SCALE GENOMIC DNA]</scope>
    <source>
        <strain evidence="1 2">GH-12</strain>
    </source>
</reference>